<feature type="domain" description="Xylanolytic transcriptional activator regulatory" evidence="2">
    <location>
        <begin position="30"/>
        <end position="102"/>
    </location>
</feature>
<evidence type="ECO:0000313" key="4">
    <source>
        <dbReference type="Proteomes" id="UP001345691"/>
    </source>
</evidence>
<gene>
    <name evidence="3" type="ORF">LTR69_008504</name>
</gene>
<name>A0ABR0J2H3_9EURO</name>
<dbReference type="CDD" id="cd12148">
    <property type="entry name" value="fungal_TF_MHR"/>
    <property type="match status" value="1"/>
</dbReference>
<protein>
    <recommendedName>
        <fullName evidence="2">Xylanolytic transcriptional activator regulatory domain-containing protein</fullName>
    </recommendedName>
</protein>
<dbReference type="PANTHER" id="PTHR47425">
    <property type="entry name" value="FARB-RELATED"/>
    <property type="match status" value="1"/>
</dbReference>
<dbReference type="InterPro" id="IPR007219">
    <property type="entry name" value="XnlR_reg_dom"/>
</dbReference>
<dbReference type="PANTHER" id="PTHR47425:SF3">
    <property type="entry name" value="ZN(II)2CYS6 TRANSCRIPTION FACTOR (EUROFUNG)"/>
    <property type="match status" value="1"/>
</dbReference>
<reference evidence="3 4" key="1">
    <citation type="submission" date="2023-08" db="EMBL/GenBank/DDBJ databases">
        <title>Black Yeasts Isolated from many extreme environments.</title>
        <authorList>
            <person name="Coleine C."/>
            <person name="Stajich J.E."/>
            <person name="Selbmann L."/>
        </authorList>
    </citation>
    <scope>NUCLEOTIDE SEQUENCE [LARGE SCALE GENOMIC DNA]</scope>
    <source>
        <strain evidence="3 4">CCFEE 6328</strain>
    </source>
</reference>
<keyword evidence="4" id="KW-1185">Reference proteome</keyword>
<accession>A0ABR0J2H3</accession>
<dbReference type="InterPro" id="IPR052761">
    <property type="entry name" value="Fungal_Detox/Toxin_TFs"/>
</dbReference>
<comment type="caution">
    <text evidence="3">The sequence shown here is derived from an EMBL/GenBank/DDBJ whole genome shotgun (WGS) entry which is preliminary data.</text>
</comment>
<evidence type="ECO:0000256" key="1">
    <source>
        <dbReference type="ARBA" id="ARBA00023242"/>
    </source>
</evidence>
<proteinExistence type="predicted"/>
<dbReference type="EMBL" id="JAVRRF010000021">
    <property type="protein sequence ID" value="KAK5054936.1"/>
    <property type="molecule type" value="Genomic_DNA"/>
</dbReference>
<organism evidence="3 4">
    <name type="scientific">Exophiala sideris</name>
    <dbReference type="NCBI Taxonomy" id="1016849"/>
    <lineage>
        <taxon>Eukaryota</taxon>
        <taxon>Fungi</taxon>
        <taxon>Dikarya</taxon>
        <taxon>Ascomycota</taxon>
        <taxon>Pezizomycotina</taxon>
        <taxon>Eurotiomycetes</taxon>
        <taxon>Chaetothyriomycetidae</taxon>
        <taxon>Chaetothyriales</taxon>
        <taxon>Herpotrichiellaceae</taxon>
        <taxon>Exophiala</taxon>
    </lineage>
</organism>
<dbReference type="Proteomes" id="UP001345691">
    <property type="component" value="Unassembled WGS sequence"/>
</dbReference>
<sequence length="161" mass="18498">MGYERNKIVLLQSVLMLSFWGSKLESYWNPSTWVGFAVTLAASLGIHRTASLARMDASGRSLLRRLWWTVVVRDASCATLLGRPFRIRMSHCDSDMLTLEDFRNELFTSRPDTREGAYKVQALYQIHVSKLSLILRQIIQFQSTENNDRSKMSELHGLLTD</sequence>
<dbReference type="SMART" id="SM00906">
    <property type="entry name" value="Fungal_trans"/>
    <property type="match status" value="1"/>
</dbReference>
<evidence type="ECO:0000259" key="2">
    <source>
        <dbReference type="SMART" id="SM00906"/>
    </source>
</evidence>
<keyword evidence="1" id="KW-0539">Nucleus</keyword>
<evidence type="ECO:0000313" key="3">
    <source>
        <dbReference type="EMBL" id="KAK5054936.1"/>
    </source>
</evidence>
<dbReference type="Pfam" id="PF04082">
    <property type="entry name" value="Fungal_trans"/>
    <property type="match status" value="1"/>
</dbReference>